<dbReference type="EMBL" id="QBKT01000003">
    <property type="protein sequence ID" value="PTX62235.1"/>
    <property type="molecule type" value="Genomic_DNA"/>
</dbReference>
<organism evidence="1 2">
    <name type="scientific">Kordia periserrulae</name>
    <dbReference type="NCBI Taxonomy" id="701523"/>
    <lineage>
        <taxon>Bacteria</taxon>
        <taxon>Pseudomonadati</taxon>
        <taxon>Bacteroidota</taxon>
        <taxon>Flavobacteriia</taxon>
        <taxon>Flavobacteriales</taxon>
        <taxon>Flavobacteriaceae</taxon>
        <taxon>Kordia</taxon>
    </lineage>
</organism>
<protein>
    <submittedName>
        <fullName evidence="1">Uncharacterized protein</fullName>
    </submittedName>
</protein>
<gene>
    <name evidence="1" type="ORF">C8N46_103335</name>
</gene>
<sequence length="74" mass="8630">MKKELRILYILAINIIARAQNLVINNIMVNPLEKMVHSKSINLNRIDISLFIRSMYFSKIKTDAENTIKKIITN</sequence>
<dbReference type="AlphaFoldDB" id="A0A2T6C1Q1"/>
<keyword evidence="2" id="KW-1185">Reference proteome</keyword>
<evidence type="ECO:0000313" key="1">
    <source>
        <dbReference type="EMBL" id="PTX62235.1"/>
    </source>
</evidence>
<dbReference type="Proteomes" id="UP000244090">
    <property type="component" value="Unassembled WGS sequence"/>
</dbReference>
<accession>A0A2T6C1Q1</accession>
<comment type="caution">
    <text evidence="1">The sequence shown here is derived from an EMBL/GenBank/DDBJ whole genome shotgun (WGS) entry which is preliminary data.</text>
</comment>
<name>A0A2T6C1Q1_9FLAO</name>
<proteinExistence type="predicted"/>
<reference evidence="1 2" key="1">
    <citation type="submission" date="2018-04" db="EMBL/GenBank/DDBJ databases">
        <title>Genomic Encyclopedia of Archaeal and Bacterial Type Strains, Phase II (KMG-II): from individual species to whole genera.</title>
        <authorList>
            <person name="Goeker M."/>
        </authorList>
    </citation>
    <scope>NUCLEOTIDE SEQUENCE [LARGE SCALE GENOMIC DNA]</scope>
    <source>
        <strain evidence="1 2">DSM 25731</strain>
    </source>
</reference>
<evidence type="ECO:0000313" key="2">
    <source>
        <dbReference type="Proteomes" id="UP000244090"/>
    </source>
</evidence>